<evidence type="ECO:0000256" key="1">
    <source>
        <dbReference type="ARBA" id="ARBA00004141"/>
    </source>
</evidence>
<feature type="transmembrane region" description="Helical" evidence="5">
    <location>
        <begin position="139"/>
        <end position="157"/>
    </location>
</feature>
<evidence type="ECO:0000256" key="4">
    <source>
        <dbReference type="ARBA" id="ARBA00023136"/>
    </source>
</evidence>
<dbReference type="RefSeq" id="WP_197007369.1">
    <property type="nucleotide sequence ID" value="NZ_BONS01000019.1"/>
</dbReference>
<keyword evidence="4 5" id="KW-0472">Membrane</keyword>
<comment type="subcellular location">
    <subcellularLocation>
        <location evidence="1">Membrane</location>
        <topology evidence="1">Multi-pass membrane protein</topology>
    </subcellularLocation>
</comment>
<comment type="caution">
    <text evidence="7">The sequence shown here is derived from an EMBL/GenBank/DDBJ whole genome shotgun (WGS) entry which is preliminary data.</text>
</comment>
<dbReference type="EMBL" id="JADOUF010000001">
    <property type="protein sequence ID" value="MBG6140871.1"/>
    <property type="molecule type" value="Genomic_DNA"/>
</dbReference>
<keyword evidence="2 5" id="KW-0812">Transmembrane</keyword>
<feature type="transmembrane region" description="Helical" evidence="5">
    <location>
        <begin position="9"/>
        <end position="31"/>
    </location>
</feature>
<sequence length="438" mass="47214">MTPRSSGQALVRIAANPVGLLSAVVFLIYWLPARVIVPGLTSIGRPGTLLALGLMLLWLLAHLHPDHVVAGRQPMRWGLLAYFLTLAASYISGELRGLSVLESNNADRTMLAAGALIGVALMAADGLRSRRQLGLMLRVLFWSGVFMSIVGILQFALRKDITIYIQPPGLVFQAPPVGFSNRGSGGLVRVAGTVGHYIEFSTLVAAVVVPLGLHFSRYAVRSLERQLIAVATVISACAIPLALSRTGILALFISMLVVGIAWPWKRRITIGLATLATTAAFSVIRPGLLGTLRALFFHSENDPSLSGRTDDYARVFPLIFERPWLGRGTGTFIPEQYFLLDNQWLLTLVSSGVIGVLGLVALFFTGMGQGIAVWRRAARESDRHLSACLVGGLAAFTFSAFTFDALFFTTFVVTLGLLLGAVGALWRISGSGRAHDRY</sequence>
<feature type="transmembrane region" description="Helical" evidence="5">
    <location>
        <begin position="272"/>
        <end position="296"/>
    </location>
</feature>
<reference evidence="7" key="1">
    <citation type="submission" date="2020-11" db="EMBL/GenBank/DDBJ databases">
        <title>Sequencing the genomes of 1000 actinobacteria strains.</title>
        <authorList>
            <person name="Klenk H.-P."/>
        </authorList>
    </citation>
    <scope>NUCLEOTIDE SEQUENCE</scope>
    <source>
        <strain evidence="7">DSM 45356</strain>
    </source>
</reference>
<evidence type="ECO:0000259" key="6">
    <source>
        <dbReference type="Pfam" id="PF04932"/>
    </source>
</evidence>
<dbReference type="AlphaFoldDB" id="A0A8J7KP21"/>
<feature type="transmembrane region" description="Helical" evidence="5">
    <location>
        <begin position="249"/>
        <end position="265"/>
    </location>
</feature>
<dbReference type="Pfam" id="PF04932">
    <property type="entry name" value="Wzy_C"/>
    <property type="match status" value="1"/>
</dbReference>
<keyword evidence="8" id="KW-1185">Reference proteome</keyword>
<evidence type="ECO:0000313" key="7">
    <source>
        <dbReference type="EMBL" id="MBG6140871.1"/>
    </source>
</evidence>
<feature type="transmembrane region" description="Helical" evidence="5">
    <location>
        <begin position="385"/>
        <end position="401"/>
    </location>
</feature>
<feature type="transmembrane region" description="Helical" evidence="5">
    <location>
        <begin position="111"/>
        <end position="127"/>
    </location>
</feature>
<feature type="domain" description="O-antigen ligase-related" evidence="6">
    <location>
        <begin position="231"/>
        <end position="359"/>
    </location>
</feature>
<protein>
    <recommendedName>
        <fullName evidence="6">O-antigen ligase-related domain-containing protein</fullName>
    </recommendedName>
</protein>
<accession>A0A8J7KP21</accession>
<feature type="transmembrane region" description="Helical" evidence="5">
    <location>
        <begin position="75"/>
        <end position="91"/>
    </location>
</feature>
<gene>
    <name evidence="7" type="ORF">IW245_007065</name>
</gene>
<feature type="transmembrane region" description="Helical" evidence="5">
    <location>
        <begin position="344"/>
        <end position="364"/>
    </location>
</feature>
<evidence type="ECO:0000256" key="2">
    <source>
        <dbReference type="ARBA" id="ARBA00022692"/>
    </source>
</evidence>
<dbReference type="Proteomes" id="UP000622552">
    <property type="component" value="Unassembled WGS sequence"/>
</dbReference>
<dbReference type="InterPro" id="IPR007016">
    <property type="entry name" value="O-antigen_ligase-rel_domated"/>
</dbReference>
<dbReference type="PANTHER" id="PTHR37422">
    <property type="entry name" value="TEICHURONIC ACID BIOSYNTHESIS PROTEIN TUAE"/>
    <property type="match status" value="1"/>
</dbReference>
<keyword evidence="3 5" id="KW-1133">Transmembrane helix</keyword>
<dbReference type="InterPro" id="IPR051533">
    <property type="entry name" value="WaaL-like"/>
</dbReference>
<proteinExistence type="predicted"/>
<dbReference type="PANTHER" id="PTHR37422:SF13">
    <property type="entry name" value="LIPOPOLYSACCHARIDE BIOSYNTHESIS PROTEIN PA4999-RELATED"/>
    <property type="match status" value="1"/>
</dbReference>
<feature type="transmembrane region" description="Helical" evidence="5">
    <location>
        <begin position="407"/>
        <end position="428"/>
    </location>
</feature>
<evidence type="ECO:0000313" key="8">
    <source>
        <dbReference type="Proteomes" id="UP000622552"/>
    </source>
</evidence>
<feature type="transmembrane region" description="Helical" evidence="5">
    <location>
        <begin position="43"/>
        <end position="63"/>
    </location>
</feature>
<evidence type="ECO:0000256" key="5">
    <source>
        <dbReference type="SAM" id="Phobius"/>
    </source>
</evidence>
<organism evidence="7 8">
    <name type="scientific">Longispora fulva</name>
    <dbReference type="NCBI Taxonomy" id="619741"/>
    <lineage>
        <taxon>Bacteria</taxon>
        <taxon>Bacillati</taxon>
        <taxon>Actinomycetota</taxon>
        <taxon>Actinomycetes</taxon>
        <taxon>Micromonosporales</taxon>
        <taxon>Micromonosporaceae</taxon>
        <taxon>Longispora</taxon>
    </lineage>
</organism>
<feature type="transmembrane region" description="Helical" evidence="5">
    <location>
        <begin position="227"/>
        <end position="243"/>
    </location>
</feature>
<name>A0A8J7KP21_9ACTN</name>
<evidence type="ECO:0000256" key="3">
    <source>
        <dbReference type="ARBA" id="ARBA00022989"/>
    </source>
</evidence>
<feature type="transmembrane region" description="Helical" evidence="5">
    <location>
        <begin position="194"/>
        <end position="215"/>
    </location>
</feature>
<dbReference type="GO" id="GO:0016020">
    <property type="term" value="C:membrane"/>
    <property type="evidence" value="ECO:0007669"/>
    <property type="project" value="UniProtKB-SubCell"/>
</dbReference>